<organism evidence="7 8">
    <name type="scientific">Lawsonibacter faecis</name>
    <dbReference type="NCBI Taxonomy" id="2763052"/>
    <lineage>
        <taxon>Bacteria</taxon>
        <taxon>Bacillati</taxon>
        <taxon>Bacillota</taxon>
        <taxon>Clostridia</taxon>
        <taxon>Eubacteriales</taxon>
        <taxon>Oscillospiraceae</taxon>
        <taxon>Lawsonibacter</taxon>
    </lineage>
</organism>
<dbReference type="GO" id="GO:1904047">
    <property type="term" value="F:S-adenosyl-L-methionine binding"/>
    <property type="evidence" value="ECO:0007669"/>
    <property type="project" value="TreeGrafter"/>
</dbReference>
<reference evidence="7" key="1">
    <citation type="submission" date="2020-08" db="EMBL/GenBank/DDBJ databases">
        <title>Genome public.</title>
        <authorList>
            <person name="Liu C."/>
            <person name="Sun Q."/>
        </authorList>
    </citation>
    <scope>NUCLEOTIDE SEQUENCE</scope>
    <source>
        <strain evidence="7">NSJ-52</strain>
    </source>
</reference>
<evidence type="ECO:0000313" key="7">
    <source>
        <dbReference type="EMBL" id="MBC5736158.1"/>
    </source>
</evidence>
<dbReference type="GO" id="GO:0006298">
    <property type="term" value="P:mismatch repair"/>
    <property type="evidence" value="ECO:0007669"/>
    <property type="project" value="TreeGrafter"/>
</dbReference>
<dbReference type="InterPro" id="IPR029063">
    <property type="entry name" value="SAM-dependent_MTases_sf"/>
</dbReference>
<dbReference type="PRINTS" id="PR00505">
    <property type="entry name" value="D12N6MTFRASE"/>
</dbReference>
<evidence type="ECO:0000256" key="4">
    <source>
        <dbReference type="ARBA" id="ARBA00022679"/>
    </source>
</evidence>
<dbReference type="NCBIfam" id="TIGR00571">
    <property type="entry name" value="dam"/>
    <property type="match status" value="1"/>
</dbReference>
<dbReference type="GO" id="GO:0009307">
    <property type="term" value="P:DNA restriction-modification system"/>
    <property type="evidence" value="ECO:0007669"/>
    <property type="project" value="InterPro"/>
</dbReference>
<evidence type="ECO:0000256" key="5">
    <source>
        <dbReference type="ARBA" id="ARBA00022691"/>
    </source>
</evidence>
<dbReference type="Gene3D" id="1.10.1020.10">
    <property type="entry name" value="Adenine-specific Methyltransferase, Domain 2"/>
    <property type="match status" value="1"/>
</dbReference>
<dbReference type="EMBL" id="JACOPQ010000002">
    <property type="protein sequence ID" value="MBC5736158.1"/>
    <property type="molecule type" value="Genomic_DNA"/>
</dbReference>
<keyword evidence="3 7" id="KW-0489">Methyltransferase</keyword>
<protein>
    <recommendedName>
        <fullName evidence="2">site-specific DNA-methyltransferase (adenine-specific)</fullName>
        <ecNumber evidence="2">2.1.1.72</ecNumber>
    </recommendedName>
</protein>
<keyword evidence="4" id="KW-0808">Transferase</keyword>
<dbReference type="SUPFAM" id="SSF53335">
    <property type="entry name" value="S-adenosyl-L-methionine-dependent methyltransferases"/>
    <property type="match status" value="1"/>
</dbReference>
<dbReference type="PANTHER" id="PTHR30481">
    <property type="entry name" value="DNA ADENINE METHYLASE"/>
    <property type="match status" value="1"/>
</dbReference>
<dbReference type="Pfam" id="PF02086">
    <property type="entry name" value="MethyltransfD12"/>
    <property type="match status" value="1"/>
</dbReference>
<evidence type="ECO:0000256" key="1">
    <source>
        <dbReference type="ARBA" id="ARBA00006594"/>
    </source>
</evidence>
<evidence type="ECO:0000313" key="8">
    <source>
        <dbReference type="Proteomes" id="UP000607645"/>
    </source>
</evidence>
<sequence>MEFLSTRQVSAKWNITQRQVIELCLEGRVPGARKVDTHWIVPEDAEKPEDGRSLRYCGTTAKIKPFLKWAGGKGQLLPEIRKIYPEELGRSITKYAEPFVGGGAVLLDLLGSCQLEEVYISDSNAELVNAYGVIRDQPDDLSERLYRMQKAYLALDMEGRKEYYYAVRDRFNQLKTGGGGALPRAADMIFLNRTCFNGLYRVNKKGLFNVPMGAYRNPQILDADNLALLSGALRSVRIVHGDYRRAEEFIDDRTFAYFDPPYRPLTRTSAFTSYTENAFGDEEQRRLAEFVLHLAREKGARVAASNSDPHNADPADDFFEEIYDGCVLRRIDATRMINANTGGRGKIKELLITTW</sequence>
<comment type="caution">
    <text evidence="7">The sequence shown here is derived from an EMBL/GenBank/DDBJ whole genome shotgun (WGS) entry which is preliminary data.</text>
</comment>
<dbReference type="Proteomes" id="UP000607645">
    <property type="component" value="Unassembled WGS sequence"/>
</dbReference>
<dbReference type="EC" id="2.1.1.72" evidence="2"/>
<evidence type="ECO:0000256" key="2">
    <source>
        <dbReference type="ARBA" id="ARBA00011900"/>
    </source>
</evidence>
<dbReference type="Gene3D" id="3.40.50.150">
    <property type="entry name" value="Vaccinia Virus protein VP39"/>
    <property type="match status" value="1"/>
</dbReference>
<evidence type="ECO:0000256" key="6">
    <source>
        <dbReference type="ARBA" id="ARBA00047942"/>
    </source>
</evidence>
<dbReference type="GO" id="GO:0009007">
    <property type="term" value="F:site-specific DNA-methyltransferase (adenine-specific) activity"/>
    <property type="evidence" value="ECO:0007669"/>
    <property type="project" value="UniProtKB-EC"/>
</dbReference>
<gene>
    <name evidence="7" type="ORF">H8S62_03925</name>
</gene>
<proteinExistence type="inferred from homology"/>
<comment type="catalytic activity">
    <reaction evidence="6">
        <text>a 2'-deoxyadenosine in DNA + S-adenosyl-L-methionine = an N(6)-methyl-2'-deoxyadenosine in DNA + S-adenosyl-L-homocysteine + H(+)</text>
        <dbReference type="Rhea" id="RHEA:15197"/>
        <dbReference type="Rhea" id="RHEA-COMP:12418"/>
        <dbReference type="Rhea" id="RHEA-COMP:12419"/>
        <dbReference type="ChEBI" id="CHEBI:15378"/>
        <dbReference type="ChEBI" id="CHEBI:57856"/>
        <dbReference type="ChEBI" id="CHEBI:59789"/>
        <dbReference type="ChEBI" id="CHEBI:90615"/>
        <dbReference type="ChEBI" id="CHEBI:90616"/>
        <dbReference type="EC" id="2.1.1.72"/>
    </reaction>
</comment>
<name>A0A8J6MG46_9FIRM</name>
<dbReference type="PANTHER" id="PTHR30481:SF3">
    <property type="entry name" value="DNA ADENINE METHYLASE"/>
    <property type="match status" value="1"/>
</dbReference>
<keyword evidence="8" id="KW-1185">Reference proteome</keyword>
<dbReference type="AlphaFoldDB" id="A0A8J6MG46"/>
<dbReference type="InterPro" id="IPR023095">
    <property type="entry name" value="Ade_MeTrfase_dom_2"/>
</dbReference>
<evidence type="ECO:0000256" key="3">
    <source>
        <dbReference type="ARBA" id="ARBA00022603"/>
    </source>
</evidence>
<dbReference type="InterPro" id="IPR012327">
    <property type="entry name" value="MeTrfase_D12"/>
</dbReference>
<dbReference type="GO" id="GO:0043565">
    <property type="term" value="F:sequence-specific DNA binding"/>
    <property type="evidence" value="ECO:0007669"/>
    <property type="project" value="TreeGrafter"/>
</dbReference>
<dbReference type="GO" id="GO:0032259">
    <property type="term" value="P:methylation"/>
    <property type="evidence" value="ECO:0007669"/>
    <property type="project" value="UniProtKB-KW"/>
</dbReference>
<dbReference type="RefSeq" id="WP_186918532.1">
    <property type="nucleotide sequence ID" value="NZ_JACOPQ010000002.1"/>
</dbReference>
<comment type="similarity">
    <text evidence="1">Belongs to the N(4)/N(6)-methyltransferase family.</text>
</comment>
<accession>A0A8J6MG46</accession>
<keyword evidence="5" id="KW-0949">S-adenosyl-L-methionine</keyword>